<feature type="transmembrane region" description="Helical" evidence="2">
    <location>
        <begin position="56"/>
        <end position="74"/>
    </location>
</feature>
<protein>
    <recommendedName>
        <fullName evidence="1">Phosphatidylglycerophosphatase A</fullName>
        <ecNumber evidence="1">3.1.3.27</ecNumber>
    </recommendedName>
    <alternativeName>
        <fullName evidence="1">Phosphatidylglycerolphosphate phosphatase A</fullName>
    </alternativeName>
</protein>
<keyword evidence="1" id="KW-0997">Cell inner membrane</keyword>
<comment type="subcellular location">
    <subcellularLocation>
        <location evidence="1">Cell inner membrane</location>
        <topology evidence="1">Multi-pass membrane protein</topology>
    </subcellularLocation>
</comment>
<organism evidence="4 5">
    <name type="scientific">Legionella impletisoli</name>
    <dbReference type="NCBI Taxonomy" id="343510"/>
    <lineage>
        <taxon>Bacteria</taxon>
        <taxon>Pseudomonadati</taxon>
        <taxon>Pseudomonadota</taxon>
        <taxon>Gammaproteobacteria</taxon>
        <taxon>Legionellales</taxon>
        <taxon>Legionellaceae</taxon>
        <taxon>Legionella</taxon>
    </lineage>
</organism>
<feature type="transmembrane region" description="Helical" evidence="2">
    <location>
        <begin position="94"/>
        <end position="121"/>
    </location>
</feature>
<keyword evidence="1" id="KW-1003">Cell membrane</keyword>
<dbReference type="Pfam" id="PF04608">
    <property type="entry name" value="PgpA"/>
    <property type="match status" value="1"/>
</dbReference>
<keyword evidence="1" id="KW-0479">Metal-binding</keyword>
<dbReference type="GO" id="GO:0005886">
    <property type="term" value="C:plasma membrane"/>
    <property type="evidence" value="ECO:0007669"/>
    <property type="project" value="UniProtKB-SubCell"/>
</dbReference>
<dbReference type="EC" id="3.1.3.27" evidence="1"/>
<keyword evidence="1" id="KW-0595">Phospholipid degradation</keyword>
<keyword evidence="1 2" id="KW-0812">Transmembrane</keyword>
<keyword evidence="1 2" id="KW-0472">Membrane</keyword>
<dbReference type="GO" id="GO:0008962">
    <property type="term" value="F:phosphatidylglycerophosphatase activity"/>
    <property type="evidence" value="ECO:0007669"/>
    <property type="project" value="UniProtKB-EC"/>
</dbReference>
<feature type="transmembrane region" description="Helical" evidence="2">
    <location>
        <begin position="142"/>
        <end position="164"/>
    </location>
</feature>
<comment type="cofactor">
    <cofactor evidence="1">
        <name>Mg(2+)</name>
        <dbReference type="ChEBI" id="CHEBI:18420"/>
    </cofactor>
</comment>
<feature type="transmembrane region" description="Helical" evidence="2">
    <location>
        <begin position="20"/>
        <end position="49"/>
    </location>
</feature>
<dbReference type="PANTHER" id="PTHR36305">
    <property type="entry name" value="PHOSPHATIDYLGLYCEROPHOSPHATASE A"/>
    <property type="match status" value="1"/>
</dbReference>
<evidence type="ECO:0000256" key="1">
    <source>
        <dbReference type="PIRNR" id="PIRNR006162"/>
    </source>
</evidence>
<reference evidence="4" key="2">
    <citation type="submission" date="2020-09" db="EMBL/GenBank/DDBJ databases">
        <authorList>
            <person name="Sun Q."/>
            <person name="Ohkuma M."/>
        </authorList>
    </citation>
    <scope>NUCLEOTIDE SEQUENCE</scope>
    <source>
        <strain evidence="4">JCM 13919</strain>
    </source>
</reference>
<dbReference type="EMBL" id="BMOB01000014">
    <property type="protein sequence ID" value="GGI92862.1"/>
    <property type="molecule type" value="Genomic_DNA"/>
</dbReference>
<dbReference type="CDD" id="cd06971">
    <property type="entry name" value="PgpA"/>
    <property type="match status" value="1"/>
</dbReference>
<dbReference type="InterPro" id="IPR007686">
    <property type="entry name" value="YutG/PgpA"/>
</dbReference>
<keyword evidence="1" id="KW-0378">Hydrolase</keyword>
<dbReference type="InterPro" id="IPR036681">
    <property type="entry name" value="PgpA-like_sf"/>
</dbReference>
<accession>A0A917NEH0</accession>
<comment type="pathway">
    <text evidence="1">Phospholipid metabolism; phosphatidylglycerol biosynthesis; phosphatidylglycerol from CDP-diacylglycerol: step 2/2.</text>
</comment>
<dbReference type="PANTHER" id="PTHR36305:SF1">
    <property type="entry name" value="PHOSPHATIDYLGLYCEROPHOSPHATASE A"/>
    <property type="match status" value="1"/>
</dbReference>
<comment type="function">
    <text evidence="1">Lipid phosphatase which dephosphorylates phosphatidylglycerophosphate (PGP) to phosphatidylglycerol (PG).</text>
</comment>
<keyword evidence="5" id="KW-1185">Reference proteome</keyword>
<comment type="caution">
    <text evidence="4">The sequence shown here is derived from an EMBL/GenBank/DDBJ whole genome shotgun (WGS) entry which is preliminary data.</text>
</comment>
<dbReference type="InterPro" id="IPR026037">
    <property type="entry name" value="PgpA"/>
</dbReference>
<keyword evidence="1" id="KW-0443">Lipid metabolism</keyword>
<evidence type="ECO:0000256" key="2">
    <source>
        <dbReference type="SAM" id="Phobius"/>
    </source>
</evidence>
<dbReference type="PIRSF" id="PIRSF006162">
    <property type="entry name" value="PgpA"/>
    <property type="match status" value="1"/>
</dbReference>
<feature type="domain" description="YutG/PgpA" evidence="3">
    <location>
        <begin position="23"/>
        <end position="160"/>
    </location>
</feature>
<dbReference type="SUPFAM" id="SSF101307">
    <property type="entry name" value="YutG-like"/>
    <property type="match status" value="1"/>
</dbReference>
<proteinExistence type="predicted"/>
<dbReference type="AlphaFoldDB" id="A0A917NEH0"/>
<evidence type="ECO:0000259" key="3">
    <source>
        <dbReference type="Pfam" id="PF04608"/>
    </source>
</evidence>
<comment type="catalytic activity">
    <reaction evidence="1">
        <text>a 1,2-diacyl-sn-glycero-3-phospho-(1'-sn-glycero-3'-phosphate) + H2O = a 1,2-diacyl-sn-glycero-3-phospho-(1'-sn-glycerol) + phosphate</text>
        <dbReference type="Rhea" id="RHEA:33751"/>
        <dbReference type="ChEBI" id="CHEBI:15377"/>
        <dbReference type="ChEBI" id="CHEBI:43474"/>
        <dbReference type="ChEBI" id="CHEBI:60110"/>
        <dbReference type="ChEBI" id="CHEBI:64716"/>
        <dbReference type="EC" id="3.1.3.27"/>
    </reaction>
</comment>
<reference evidence="4" key="1">
    <citation type="journal article" date="2014" name="Int. J. Syst. Evol. Microbiol.">
        <title>Complete genome sequence of Corynebacterium casei LMG S-19264T (=DSM 44701T), isolated from a smear-ripened cheese.</title>
        <authorList>
            <consortium name="US DOE Joint Genome Institute (JGI-PGF)"/>
            <person name="Walter F."/>
            <person name="Albersmeier A."/>
            <person name="Kalinowski J."/>
            <person name="Ruckert C."/>
        </authorList>
    </citation>
    <scope>NUCLEOTIDE SEQUENCE</scope>
    <source>
        <strain evidence="4">JCM 13919</strain>
    </source>
</reference>
<evidence type="ECO:0000313" key="5">
    <source>
        <dbReference type="Proteomes" id="UP000630149"/>
    </source>
</evidence>
<dbReference type="GO" id="GO:0046872">
    <property type="term" value="F:metal ion binding"/>
    <property type="evidence" value="ECO:0007669"/>
    <property type="project" value="UniProtKB-KW"/>
</dbReference>
<gene>
    <name evidence="4" type="primary">pgpA</name>
    <name evidence="4" type="ORF">GCM10007966_21810</name>
</gene>
<evidence type="ECO:0000313" key="4">
    <source>
        <dbReference type="EMBL" id="GGI92862.1"/>
    </source>
</evidence>
<keyword evidence="1" id="KW-0442">Lipid degradation</keyword>
<keyword evidence="2" id="KW-1133">Transmembrane helix</keyword>
<name>A0A917NEH0_9GAMM</name>
<dbReference type="Proteomes" id="UP000630149">
    <property type="component" value="Unassembled WGS sequence"/>
</dbReference>
<keyword evidence="1" id="KW-1208">Phospholipid metabolism</keyword>
<dbReference type="GO" id="GO:0009395">
    <property type="term" value="P:phospholipid catabolic process"/>
    <property type="evidence" value="ECO:0007669"/>
    <property type="project" value="UniProtKB-KW"/>
</dbReference>
<keyword evidence="1" id="KW-0460">Magnesium</keyword>
<sequence length="165" mass="18380">MVELSVSTVKLSKKVLQDPLYFIAFGFGSGLIKPAPGTWGTLAAIPIYLLFAGTPWTVYVFFTIFAFVLGVYASQKVSSDLGVHDYSGIVWDEVVGYLITMFLAPPGFLWVIVGFALFRLFDIWKPEPIRFIDRKVKGGLGIMLDDVIAALMAWILLQLMAWGFM</sequence>